<name>A0ABQ8Q133_9AGAR</name>
<organism evidence="1 2">
    <name type="scientific">Lentinula boryana</name>
    <dbReference type="NCBI Taxonomy" id="40481"/>
    <lineage>
        <taxon>Eukaryota</taxon>
        <taxon>Fungi</taxon>
        <taxon>Dikarya</taxon>
        <taxon>Basidiomycota</taxon>
        <taxon>Agaricomycotina</taxon>
        <taxon>Agaricomycetes</taxon>
        <taxon>Agaricomycetidae</taxon>
        <taxon>Agaricales</taxon>
        <taxon>Marasmiineae</taxon>
        <taxon>Omphalotaceae</taxon>
        <taxon>Lentinula</taxon>
    </lineage>
</organism>
<dbReference type="Proteomes" id="UP001163828">
    <property type="component" value="Unassembled WGS sequence"/>
</dbReference>
<protein>
    <recommendedName>
        <fullName evidence="3">F-box domain-containing protein</fullName>
    </recommendedName>
</protein>
<dbReference type="InterPro" id="IPR036047">
    <property type="entry name" value="F-box-like_dom_sf"/>
</dbReference>
<dbReference type="SUPFAM" id="SSF81383">
    <property type="entry name" value="F-box domain"/>
    <property type="match status" value="1"/>
</dbReference>
<keyword evidence="2" id="KW-1185">Reference proteome</keyword>
<reference evidence="1" key="1">
    <citation type="submission" date="2022-08" db="EMBL/GenBank/DDBJ databases">
        <authorList>
            <consortium name="DOE Joint Genome Institute"/>
            <person name="Min B."/>
            <person name="Riley R."/>
            <person name="Sierra-Patev S."/>
            <person name="Naranjo-Ortiz M."/>
            <person name="Looney B."/>
            <person name="Konkel Z."/>
            <person name="Slot J.C."/>
            <person name="Sakamoto Y."/>
            <person name="Steenwyk J.L."/>
            <person name="Rokas A."/>
            <person name="Carro J."/>
            <person name="Camarero S."/>
            <person name="Ferreira P."/>
            <person name="Molpeceres G."/>
            <person name="Ruiz-Duenas F.J."/>
            <person name="Serrano A."/>
            <person name="Henrissat B."/>
            <person name="Drula E."/>
            <person name="Hughes K.W."/>
            <person name="Mata J.L."/>
            <person name="Ishikawa N.K."/>
            <person name="Vargas-Isla R."/>
            <person name="Ushijima S."/>
            <person name="Smith C.A."/>
            <person name="Ahrendt S."/>
            <person name="Andreopoulos W."/>
            <person name="He G."/>
            <person name="Labutti K."/>
            <person name="Lipzen A."/>
            <person name="Ng V."/>
            <person name="Sandor L."/>
            <person name="Barry K."/>
            <person name="Martinez A.T."/>
            <person name="Xiao Y."/>
            <person name="Gibbons J.G."/>
            <person name="Terashima K."/>
            <person name="Hibbett D.S."/>
            <person name="Grigoriev I.V."/>
        </authorList>
    </citation>
    <scope>NUCLEOTIDE SEQUENCE</scope>
    <source>
        <strain evidence="1">TFB10827</strain>
    </source>
</reference>
<evidence type="ECO:0008006" key="3">
    <source>
        <dbReference type="Google" id="ProtNLM"/>
    </source>
</evidence>
<gene>
    <name evidence="1" type="ORF">F5050DRAFT_924546</name>
</gene>
<evidence type="ECO:0000313" key="1">
    <source>
        <dbReference type="EMBL" id="KAJ3992425.1"/>
    </source>
</evidence>
<proteinExistence type="predicted"/>
<comment type="caution">
    <text evidence="1">The sequence shown here is derived from an EMBL/GenBank/DDBJ whole genome shotgun (WGS) entry which is preliminary data.</text>
</comment>
<sequence>MCSSVGLIYPSEHKIPGAFSHVCTSSSMNILPVEIAEEILSKCSRNALTRVARISRIFCTLSEKILYANIHLDTAEHTHAAALRGCLRTLSRCIQKADHVKMFNLYIFRALQESELDDLCAALVRMNNLKFLSLDMESYHASALQNIIKNALSKSSFSLSSLRIPSMMKCDSWIASQQHLEALVISDYHEAWAAGVEDETCLRALARQLSPLKKNIFVIKNHHGWPNELITLPQTSFCWTMKQATTTRLFAFSQFISVLYVFLDSILDVQWSVDFYTEVSLLFPAIQTLVLVTGDKDLEQIMNSSDITRMITAFSKLRLLRMCSWDGECYDIVCDKLVS</sequence>
<accession>A0ABQ8Q133</accession>
<dbReference type="EMBL" id="MU790858">
    <property type="protein sequence ID" value="KAJ3992425.1"/>
    <property type="molecule type" value="Genomic_DNA"/>
</dbReference>
<evidence type="ECO:0000313" key="2">
    <source>
        <dbReference type="Proteomes" id="UP001163828"/>
    </source>
</evidence>